<evidence type="ECO:0000259" key="1">
    <source>
        <dbReference type="Pfam" id="PF13456"/>
    </source>
</evidence>
<organism evidence="2 3">
    <name type="scientific">Quillaja saponaria</name>
    <name type="common">Soap bark tree</name>
    <dbReference type="NCBI Taxonomy" id="32244"/>
    <lineage>
        <taxon>Eukaryota</taxon>
        <taxon>Viridiplantae</taxon>
        <taxon>Streptophyta</taxon>
        <taxon>Embryophyta</taxon>
        <taxon>Tracheophyta</taxon>
        <taxon>Spermatophyta</taxon>
        <taxon>Magnoliopsida</taxon>
        <taxon>eudicotyledons</taxon>
        <taxon>Gunneridae</taxon>
        <taxon>Pentapetalae</taxon>
        <taxon>rosids</taxon>
        <taxon>fabids</taxon>
        <taxon>Fabales</taxon>
        <taxon>Quillajaceae</taxon>
        <taxon>Quillaja</taxon>
    </lineage>
</organism>
<dbReference type="InterPro" id="IPR036397">
    <property type="entry name" value="RNaseH_sf"/>
</dbReference>
<dbReference type="CDD" id="cd06222">
    <property type="entry name" value="RNase_H_like"/>
    <property type="match status" value="1"/>
</dbReference>
<comment type="caution">
    <text evidence="2">The sequence shown here is derived from an EMBL/GenBank/DDBJ whole genome shotgun (WGS) entry which is preliminary data.</text>
</comment>
<dbReference type="InterPro" id="IPR053151">
    <property type="entry name" value="RNase_H-like"/>
</dbReference>
<dbReference type="GO" id="GO:0003676">
    <property type="term" value="F:nucleic acid binding"/>
    <property type="evidence" value="ECO:0007669"/>
    <property type="project" value="InterPro"/>
</dbReference>
<protein>
    <submittedName>
        <fullName evidence="2">Ribonuclease H</fullName>
    </submittedName>
</protein>
<sequence length="192" mass="20973">MALKNPIRRKVIRWISWSKPETGYIKLNSDGAVATAQSRAGCGGVFRNENGDWLLGFHMNLGCCSSKVAELEGIRAGLLIARNNGWRNIYYETDASSVVEALMSEAKDNSLMSSVVEDCKSLLQHLQTCSVHHVHREGNRCADALAKLGLASPVSFTILHEPPMEIQSILKADSEGVAFCREAWEGDGVPVS</sequence>
<dbReference type="GO" id="GO:0004523">
    <property type="term" value="F:RNA-DNA hybrid ribonuclease activity"/>
    <property type="evidence" value="ECO:0007669"/>
    <property type="project" value="InterPro"/>
</dbReference>
<dbReference type="KEGG" id="qsa:O6P43_010294"/>
<dbReference type="InterPro" id="IPR012337">
    <property type="entry name" value="RNaseH-like_sf"/>
</dbReference>
<evidence type="ECO:0000313" key="3">
    <source>
        <dbReference type="Proteomes" id="UP001163823"/>
    </source>
</evidence>
<reference evidence="2" key="1">
    <citation type="journal article" date="2023" name="Science">
        <title>Elucidation of the pathway for biosynthesis of saponin adjuvants from the soapbark tree.</title>
        <authorList>
            <person name="Reed J."/>
            <person name="Orme A."/>
            <person name="El-Demerdash A."/>
            <person name="Owen C."/>
            <person name="Martin L.B.B."/>
            <person name="Misra R.C."/>
            <person name="Kikuchi S."/>
            <person name="Rejzek M."/>
            <person name="Martin A.C."/>
            <person name="Harkess A."/>
            <person name="Leebens-Mack J."/>
            <person name="Louveau T."/>
            <person name="Stephenson M.J."/>
            <person name="Osbourn A."/>
        </authorList>
    </citation>
    <scope>NUCLEOTIDE SEQUENCE</scope>
    <source>
        <strain evidence="2">S10</strain>
    </source>
</reference>
<accession>A0AAD7VE90</accession>
<dbReference type="InterPro" id="IPR002156">
    <property type="entry name" value="RNaseH_domain"/>
</dbReference>
<dbReference type="Proteomes" id="UP001163823">
    <property type="component" value="Chromosome 4"/>
</dbReference>
<keyword evidence="3" id="KW-1185">Reference proteome</keyword>
<dbReference type="InterPro" id="IPR044730">
    <property type="entry name" value="RNase_H-like_dom_plant"/>
</dbReference>
<gene>
    <name evidence="2" type="ORF">O6P43_010294</name>
</gene>
<dbReference type="AlphaFoldDB" id="A0AAD7VE90"/>
<dbReference type="Pfam" id="PF13456">
    <property type="entry name" value="RVT_3"/>
    <property type="match status" value="1"/>
</dbReference>
<dbReference type="Gene3D" id="3.30.420.10">
    <property type="entry name" value="Ribonuclease H-like superfamily/Ribonuclease H"/>
    <property type="match status" value="1"/>
</dbReference>
<dbReference type="PANTHER" id="PTHR47723">
    <property type="entry name" value="OS05G0353850 PROTEIN"/>
    <property type="match status" value="1"/>
</dbReference>
<proteinExistence type="predicted"/>
<dbReference type="PANTHER" id="PTHR47723:SF19">
    <property type="entry name" value="POLYNUCLEOTIDYL TRANSFERASE, RIBONUCLEASE H-LIKE SUPERFAMILY PROTEIN"/>
    <property type="match status" value="1"/>
</dbReference>
<feature type="domain" description="RNase H type-1" evidence="1">
    <location>
        <begin position="28"/>
        <end position="148"/>
    </location>
</feature>
<dbReference type="EMBL" id="JARAOO010000004">
    <property type="protein sequence ID" value="KAJ7972399.1"/>
    <property type="molecule type" value="Genomic_DNA"/>
</dbReference>
<dbReference type="SUPFAM" id="SSF53098">
    <property type="entry name" value="Ribonuclease H-like"/>
    <property type="match status" value="1"/>
</dbReference>
<name>A0AAD7VE90_QUISA</name>
<evidence type="ECO:0000313" key="2">
    <source>
        <dbReference type="EMBL" id="KAJ7972399.1"/>
    </source>
</evidence>